<accession>C7P888</accession>
<dbReference type="Pfam" id="PF03692">
    <property type="entry name" value="CxxCxxCC"/>
    <property type="match status" value="1"/>
</dbReference>
<gene>
    <name evidence="1" type="ordered locus">Mefer_0952</name>
</gene>
<evidence type="ECO:0000313" key="1">
    <source>
        <dbReference type="EMBL" id="ACV24770.1"/>
    </source>
</evidence>
<organism evidence="1 2">
    <name type="scientific">Methanocaldococcus fervens (strain DSM 4213 / JCM 15782 / AG86)</name>
    <name type="common">Methanococcus fervens</name>
    <dbReference type="NCBI Taxonomy" id="573064"/>
    <lineage>
        <taxon>Archaea</taxon>
        <taxon>Methanobacteriati</taxon>
        <taxon>Methanobacteriota</taxon>
        <taxon>Methanomada group</taxon>
        <taxon>Methanococci</taxon>
        <taxon>Methanococcales</taxon>
        <taxon>Methanocaldococcaceae</taxon>
        <taxon>Methanocaldococcus</taxon>
    </lineage>
</organism>
<evidence type="ECO:0008006" key="3">
    <source>
        <dbReference type="Google" id="ProtNLM"/>
    </source>
</evidence>
<dbReference type="EMBL" id="CP001696">
    <property type="protein sequence ID" value="ACV24770.1"/>
    <property type="molecule type" value="Genomic_DNA"/>
</dbReference>
<name>C7P888_METFA</name>
<dbReference type="OrthoDB" id="36424at2157"/>
<dbReference type="HOGENOM" id="CLU_1521868_0_0_2"/>
<proteinExistence type="predicted"/>
<keyword evidence="2" id="KW-1185">Reference proteome</keyword>
<dbReference type="AlphaFoldDB" id="C7P888"/>
<dbReference type="PANTHER" id="PTHR35866">
    <property type="entry name" value="PUTATIVE-RELATED"/>
    <property type="match status" value="1"/>
</dbReference>
<dbReference type="PANTHER" id="PTHR35866:SF2">
    <property type="entry name" value="YKGJ FAMILY CYSTEINE CLUSTER PROTEIN"/>
    <property type="match status" value="1"/>
</dbReference>
<dbReference type="Proteomes" id="UP000001495">
    <property type="component" value="Chromosome"/>
</dbReference>
<reference evidence="1" key="1">
    <citation type="submission" date="2009-08" db="EMBL/GenBank/DDBJ databases">
        <title>Complete sequence of chromosome of Methanocaldococcus fervens AG86.</title>
        <authorList>
            <consortium name="US DOE Joint Genome Institute"/>
            <person name="Lucas S."/>
            <person name="Copeland A."/>
            <person name="Lapidus A."/>
            <person name="Glavina del Rio T."/>
            <person name="Tice H."/>
            <person name="Bruce D."/>
            <person name="Goodwin L."/>
            <person name="Pitluck S."/>
            <person name="Chertkov O."/>
            <person name="Detter J.C."/>
            <person name="Han C."/>
            <person name="Tapia R."/>
            <person name="Larimer F."/>
            <person name="Land M."/>
            <person name="Hauser L."/>
            <person name="Kyrpides N."/>
            <person name="Ovchinnikova G."/>
            <person name="Lupa-Sieprawska M."/>
            <person name="Whitman W.B."/>
        </authorList>
    </citation>
    <scope>NUCLEOTIDE SEQUENCE [LARGE SCALE GENOMIC DNA]</scope>
    <source>
        <strain evidence="1">AG86</strain>
    </source>
</reference>
<dbReference type="KEGG" id="mfe:Mefer_0952"/>
<dbReference type="GeneID" id="8365642"/>
<protein>
    <recommendedName>
        <fullName evidence="3">YkgJ family cysteine cluster protein</fullName>
    </recommendedName>
</protein>
<dbReference type="RefSeq" id="WP_015791507.1">
    <property type="nucleotide sequence ID" value="NC_013156.1"/>
</dbReference>
<dbReference type="InterPro" id="IPR005358">
    <property type="entry name" value="Puta_zinc/iron-chelating_dom"/>
</dbReference>
<evidence type="ECO:0000313" key="2">
    <source>
        <dbReference type="Proteomes" id="UP000001495"/>
    </source>
</evidence>
<sequence>MKNKENKIKFDVYLGGIAYHCIKCGFCCDAPTVTKKDLAKIAGYLKIPLSEVLEKYVGFFNGRIGELKEVGGKCIFLDRKTKKCKIYKARPLICRLRPYSVQLRDGKLTLTYDIWFLRYCRGLYLGNDKVRDEYFKYAELVLKYLGFEECVEEEEFKKAKERLLEESLKFRRVTVE</sequence>
<dbReference type="eggNOG" id="arCOG02579">
    <property type="taxonomic scope" value="Archaea"/>
</dbReference>
<dbReference type="STRING" id="573064.Mefer_0952"/>